<evidence type="ECO:0008006" key="4">
    <source>
        <dbReference type="Google" id="ProtNLM"/>
    </source>
</evidence>
<keyword evidence="3" id="KW-1185">Reference proteome</keyword>
<comment type="caution">
    <text evidence="2">The sequence shown here is derived from an EMBL/GenBank/DDBJ whole genome shotgun (WGS) entry which is preliminary data.</text>
</comment>
<name>A0A368MXV2_9FLAO</name>
<dbReference type="OrthoDB" id="1524444at2"/>
<dbReference type="RefSeq" id="WP_114304521.1">
    <property type="nucleotide sequence ID" value="NZ_QPIE01000008.1"/>
</dbReference>
<dbReference type="PROSITE" id="PS51257">
    <property type="entry name" value="PROKAR_LIPOPROTEIN"/>
    <property type="match status" value="1"/>
</dbReference>
<dbReference type="AlphaFoldDB" id="A0A368MXV2"/>
<accession>A0A368MXV2</accession>
<feature type="chain" id="PRO_5017082973" description="Lipoprotein" evidence="1">
    <location>
        <begin position="20"/>
        <end position="169"/>
    </location>
</feature>
<sequence>MKKLLTLLMMAAFSFMIISCDTTRDDRIDQDTYSVVYDLANVDFIYSAADGYTISRTMNIYNSDVLLMYRKTGTTSTGEAVWQQIPKTIYLAGGNELDYDFDFSSKDFVIYANGNYDISTTPQYINGQTFRIVIVPASFGTNKNAQVDHSDYNSVIKYYNIDDSKAVKL</sequence>
<evidence type="ECO:0000313" key="2">
    <source>
        <dbReference type="EMBL" id="RCU42165.1"/>
    </source>
</evidence>
<dbReference type="Proteomes" id="UP000252172">
    <property type="component" value="Unassembled WGS sequence"/>
</dbReference>
<evidence type="ECO:0000256" key="1">
    <source>
        <dbReference type="SAM" id="SignalP"/>
    </source>
</evidence>
<protein>
    <recommendedName>
        <fullName evidence="4">Lipoprotein</fullName>
    </recommendedName>
</protein>
<proteinExistence type="predicted"/>
<dbReference type="EMBL" id="QPIE01000008">
    <property type="protein sequence ID" value="RCU42165.1"/>
    <property type="molecule type" value="Genomic_DNA"/>
</dbReference>
<feature type="signal peptide" evidence="1">
    <location>
        <begin position="1"/>
        <end position="19"/>
    </location>
</feature>
<organism evidence="2 3">
    <name type="scientific">Chryseobacterium lacus</name>
    <dbReference type="NCBI Taxonomy" id="2058346"/>
    <lineage>
        <taxon>Bacteria</taxon>
        <taxon>Pseudomonadati</taxon>
        <taxon>Bacteroidota</taxon>
        <taxon>Flavobacteriia</taxon>
        <taxon>Flavobacteriales</taxon>
        <taxon>Weeksellaceae</taxon>
        <taxon>Chryseobacterium group</taxon>
        <taxon>Chryseobacterium</taxon>
    </lineage>
</organism>
<reference evidence="2 3" key="1">
    <citation type="submission" date="2018-07" db="EMBL/GenBank/DDBJ databases">
        <title>Chryseobacterium lacus sp. nov., isolated from lake water.</title>
        <authorList>
            <person name="Li C.-M."/>
        </authorList>
    </citation>
    <scope>NUCLEOTIDE SEQUENCE [LARGE SCALE GENOMIC DNA]</scope>
    <source>
        <strain evidence="2 3">YLOS41</strain>
    </source>
</reference>
<evidence type="ECO:0000313" key="3">
    <source>
        <dbReference type="Proteomes" id="UP000252172"/>
    </source>
</evidence>
<gene>
    <name evidence="2" type="ORF">DQ356_10830</name>
</gene>
<keyword evidence="1" id="KW-0732">Signal</keyword>